<accession>A0A1T5GPG1</accession>
<dbReference type="Pfam" id="PF00440">
    <property type="entry name" value="TetR_N"/>
    <property type="match status" value="1"/>
</dbReference>
<dbReference type="PROSITE" id="PS01081">
    <property type="entry name" value="HTH_TETR_1"/>
    <property type="match status" value="1"/>
</dbReference>
<sequence length="202" mass="23362">MDVEDGTKAAIIEASIKLFYNKGYRGTSMPDIASECGITPAAIYYHFKNKEQVLWSCYENLVEELNERVIKEVNKFDDPKAKLERFIEIVFNIWFDRPELSLLQAGPIADLSAKRTFQYKVHRANWFKFVYDLIAELGGSFRSDEELRFSSLILSKSLSYPETLIGEFGYDHEDVSEEVKKNILVMLKKFYVQALTGERFPG</sequence>
<feature type="DNA-binding region" description="H-T-H motif" evidence="2">
    <location>
        <begin position="28"/>
        <end position="47"/>
    </location>
</feature>
<evidence type="ECO:0000259" key="3">
    <source>
        <dbReference type="PROSITE" id="PS50977"/>
    </source>
</evidence>
<proteinExistence type="predicted"/>
<evidence type="ECO:0000256" key="1">
    <source>
        <dbReference type="ARBA" id="ARBA00023125"/>
    </source>
</evidence>
<dbReference type="InterPro" id="IPR009057">
    <property type="entry name" value="Homeodomain-like_sf"/>
</dbReference>
<dbReference type="InterPro" id="IPR050624">
    <property type="entry name" value="HTH-type_Tx_Regulator"/>
</dbReference>
<feature type="domain" description="HTH tetR-type" evidence="3">
    <location>
        <begin position="5"/>
        <end position="65"/>
    </location>
</feature>
<dbReference type="OrthoDB" id="9795242at2"/>
<dbReference type="EMBL" id="FUYM01000017">
    <property type="protein sequence ID" value="SKC10293.1"/>
    <property type="molecule type" value="Genomic_DNA"/>
</dbReference>
<dbReference type="InterPro" id="IPR023772">
    <property type="entry name" value="DNA-bd_HTH_TetR-type_CS"/>
</dbReference>
<dbReference type="SUPFAM" id="SSF46689">
    <property type="entry name" value="Homeodomain-like"/>
    <property type="match status" value="1"/>
</dbReference>
<reference evidence="5" key="1">
    <citation type="submission" date="2017-02" db="EMBL/GenBank/DDBJ databases">
        <authorList>
            <person name="Varghese N."/>
            <person name="Submissions S."/>
        </authorList>
    </citation>
    <scope>NUCLEOTIDE SEQUENCE [LARGE SCALE GENOMIC DNA]</scope>
    <source>
        <strain evidence="5">UM2</strain>
    </source>
</reference>
<dbReference type="AlphaFoldDB" id="A0A1T5GPG1"/>
<keyword evidence="5" id="KW-1185">Reference proteome</keyword>
<dbReference type="InterPro" id="IPR001647">
    <property type="entry name" value="HTH_TetR"/>
</dbReference>
<dbReference type="RefSeq" id="WP_079650818.1">
    <property type="nucleotide sequence ID" value="NZ_FUYM01000017.1"/>
</dbReference>
<evidence type="ECO:0000313" key="4">
    <source>
        <dbReference type="EMBL" id="SKC10293.1"/>
    </source>
</evidence>
<dbReference type="PRINTS" id="PR00455">
    <property type="entry name" value="HTHTETR"/>
</dbReference>
<dbReference type="PANTHER" id="PTHR43479:SF11">
    <property type="entry name" value="ACREF_ENVCD OPERON REPRESSOR-RELATED"/>
    <property type="match status" value="1"/>
</dbReference>
<dbReference type="STRING" id="439228.SAMN06295920_11725"/>
<evidence type="ECO:0000256" key="2">
    <source>
        <dbReference type="PROSITE-ProRule" id="PRU00335"/>
    </source>
</evidence>
<gene>
    <name evidence="4" type="ORF">SAMN06295920_11725</name>
</gene>
<dbReference type="Gene3D" id="1.10.357.10">
    <property type="entry name" value="Tetracycline Repressor, domain 2"/>
    <property type="match status" value="1"/>
</dbReference>
<organism evidence="4 5">
    <name type="scientific">Rhizorhabdus histidinilytica</name>
    <dbReference type="NCBI Taxonomy" id="439228"/>
    <lineage>
        <taxon>Bacteria</taxon>
        <taxon>Pseudomonadati</taxon>
        <taxon>Pseudomonadota</taxon>
        <taxon>Alphaproteobacteria</taxon>
        <taxon>Sphingomonadales</taxon>
        <taxon>Sphingomonadaceae</taxon>
        <taxon>Rhizorhabdus</taxon>
    </lineage>
</organism>
<dbReference type="Proteomes" id="UP000189818">
    <property type="component" value="Unassembled WGS sequence"/>
</dbReference>
<name>A0A1T5GPG1_9SPHN</name>
<evidence type="ECO:0000313" key="5">
    <source>
        <dbReference type="Proteomes" id="UP000189818"/>
    </source>
</evidence>
<keyword evidence="1 2" id="KW-0238">DNA-binding</keyword>
<dbReference type="PROSITE" id="PS50977">
    <property type="entry name" value="HTH_TETR_2"/>
    <property type="match status" value="1"/>
</dbReference>
<protein>
    <submittedName>
        <fullName evidence="4">Transcriptional regulator, TetR family</fullName>
    </submittedName>
</protein>
<dbReference type="GO" id="GO:0003677">
    <property type="term" value="F:DNA binding"/>
    <property type="evidence" value="ECO:0007669"/>
    <property type="project" value="UniProtKB-UniRule"/>
</dbReference>
<dbReference type="PANTHER" id="PTHR43479">
    <property type="entry name" value="ACREF/ENVCD OPERON REPRESSOR-RELATED"/>
    <property type="match status" value="1"/>
</dbReference>
<dbReference type="Gene3D" id="1.10.10.60">
    <property type="entry name" value="Homeodomain-like"/>
    <property type="match status" value="1"/>
</dbReference>